<protein>
    <submittedName>
        <fullName evidence="2">Uncharacterized protein</fullName>
    </submittedName>
</protein>
<evidence type="ECO:0000256" key="1">
    <source>
        <dbReference type="SAM" id="MobiDB-lite"/>
    </source>
</evidence>
<dbReference type="Proteomes" id="UP001626550">
    <property type="component" value="Unassembled WGS sequence"/>
</dbReference>
<reference evidence="2 3" key="1">
    <citation type="submission" date="2024-11" db="EMBL/GenBank/DDBJ databases">
        <title>Adaptive evolution of stress response genes in parasites aligns with host niche diversity.</title>
        <authorList>
            <person name="Hahn C."/>
            <person name="Resl P."/>
        </authorList>
    </citation>
    <scope>NUCLEOTIDE SEQUENCE [LARGE SCALE GENOMIC DNA]</scope>
    <source>
        <strain evidence="2">EGGRZ-B1_66</strain>
        <tissue evidence="2">Body</tissue>
    </source>
</reference>
<dbReference type="Pfam" id="PF14646">
    <property type="entry name" value="MYCBPAP"/>
    <property type="match status" value="1"/>
</dbReference>
<dbReference type="EMBL" id="JBJKFK010001502">
    <property type="protein sequence ID" value="KAL3312927.1"/>
    <property type="molecule type" value="Genomic_DNA"/>
</dbReference>
<evidence type="ECO:0000313" key="2">
    <source>
        <dbReference type="EMBL" id="KAL3312927.1"/>
    </source>
</evidence>
<accession>A0ABD2Q1C5</accession>
<organism evidence="2 3">
    <name type="scientific">Cichlidogyrus casuarinus</name>
    <dbReference type="NCBI Taxonomy" id="1844966"/>
    <lineage>
        <taxon>Eukaryota</taxon>
        <taxon>Metazoa</taxon>
        <taxon>Spiralia</taxon>
        <taxon>Lophotrochozoa</taxon>
        <taxon>Platyhelminthes</taxon>
        <taxon>Monogenea</taxon>
        <taxon>Monopisthocotylea</taxon>
        <taxon>Dactylogyridea</taxon>
        <taxon>Ancyrocephalidae</taxon>
        <taxon>Cichlidogyrus</taxon>
    </lineage>
</organism>
<gene>
    <name evidence="2" type="ORF">Ciccas_008475</name>
</gene>
<keyword evidence="3" id="KW-1185">Reference proteome</keyword>
<proteinExistence type="predicted"/>
<dbReference type="AlphaFoldDB" id="A0ABD2Q1C5"/>
<feature type="region of interest" description="Disordered" evidence="1">
    <location>
        <begin position="1"/>
        <end position="22"/>
    </location>
</feature>
<comment type="caution">
    <text evidence="2">The sequence shown here is derived from an EMBL/GenBank/DDBJ whole genome shotgun (WGS) entry which is preliminary data.</text>
</comment>
<evidence type="ECO:0000313" key="3">
    <source>
        <dbReference type="Proteomes" id="UP001626550"/>
    </source>
</evidence>
<dbReference type="InterPro" id="IPR032707">
    <property type="entry name" value="MYCBPAP"/>
</dbReference>
<name>A0ABD2Q1C5_9PLAT</name>
<sequence length="300" mass="34510">MSKRKSKREATPDTLNSSNEVREVEMIPPPIFDHELLELKISETMLTELIGEDLPRIEKNHKGSYIESYFFKHEEKPESMTKKGKAALLKHDPQLTKAANEYSVLHLKKRLSQPKSYADWYAAGFGPKREKYSGATYTNLAGLPEHFYLKALEKNDLSKELIPKDMRNKIRTIENINIELSDTTSIASSNCKSIEMKPRSTSPSRALSNWVKNLEERKTIENFIKSKISRHTSKLLMNSGELMPIVMEERELMDRVLPLVENGHGSKYHLISLITNSGRYKSEFWQQNEPLRKSNDTGVL</sequence>